<feature type="transmembrane region" description="Helical" evidence="19">
    <location>
        <begin position="43"/>
        <end position="62"/>
    </location>
</feature>
<evidence type="ECO:0000256" key="1">
    <source>
        <dbReference type="ARBA" id="ARBA00001946"/>
    </source>
</evidence>
<keyword evidence="21" id="KW-1185">Reference proteome</keyword>
<evidence type="ECO:0000256" key="14">
    <source>
        <dbReference type="ARBA" id="ARBA00025228"/>
    </source>
</evidence>
<dbReference type="GO" id="GO:0008818">
    <property type="term" value="F:cobalamin 5'-phosphate synthase activity"/>
    <property type="evidence" value="ECO:0007669"/>
    <property type="project" value="UniProtKB-UniRule"/>
</dbReference>
<comment type="function">
    <text evidence="14 19">Joins adenosylcobinamide-GDP and alpha-ribazole to generate adenosylcobalamin (Ado-cobalamin). Also synthesizes adenosylcobalamin 5'-phosphate from adenosylcobinamide-GDP and alpha-ribazole 5'-phosphate.</text>
</comment>
<dbReference type="PANTHER" id="PTHR34148">
    <property type="entry name" value="ADENOSYLCOBINAMIDE-GDP RIBAZOLETRANSFERASE"/>
    <property type="match status" value="1"/>
</dbReference>
<dbReference type="InterPro" id="IPR003805">
    <property type="entry name" value="CobS"/>
</dbReference>
<evidence type="ECO:0000256" key="5">
    <source>
        <dbReference type="ARBA" id="ARBA00013200"/>
    </source>
</evidence>
<evidence type="ECO:0000256" key="12">
    <source>
        <dbReference type="ARBA" id="ARBA00022989"/>
    </source>
</evidence>
<keyword evidence="13 19" id="KW-0472">Membrane</keyword>
<keyword evidence="9 19" id="KW-0808">Transferase</keyword>
<comment type="pathway">
    <text evidence="3 19">Cofactor biosynthesis; adenosylcobalamin biosynthesis; adenosylcobalamin from cob(II)yrinate a,c-diamide: step 7/7.</text>
</comment>
<accession>A0A8E2IA85</accession>
<evidence type="ECO:0000256" key="4">
    <source>
        <dbReference type="ARBA" id="ARBA00010561"/>
    </source>
</evidence>
<dbReference type="HAMAP" id="MF_00719">
    <property type="entry name" value="CobS"/>
    <property type="match status" value="1"/>
</dbReference>
<evidence type="ECO:0000256" key="7">
    <source>
        <dbReference type="ARBA" id="ARBA00022475"/>
    </source>
</evidence>
<dbReference type="Proteomes" id="UP000189761">
    <property type="component" value="Unassembled WGS sequence"/>
</dbReference>
<evidence type="ECO:0000313" key="21">
    <source>
        <dbReference type="Proteomes" id="UP000189761"/>
    </source>
</evidence>
<gene>
    <name evidence="19" type="primary">cobS</name>
    <name evidence="20" type="ORF">BWZ43_14085</name>
</gene>
<feature type="transmembrane region" description="Helical" evidence="19">
    <location>
        <begin position="118"/>
        <end position="141"/>
    </location>
</feature>
<dbReference type="NCBIfam" id="TIGR00317">
    <property type="entry name" value="cobS"/>
    <property type="match status" value="1"/>
</dbReference>
<name>A0A8E2IA85_9BACI</name>
<feature type="transmembrane region" description="Helical" evidence="19">
    <location>
        <begin position="147"/>
        <end position="168"/>
    </location>
</feature>
<evidence type="ECO:0000256" key="17">
    <source>
        <dbReference type="ARBA" id="ARBA00048623"/>
    </source>
</evidence>
<evidence type="ECO:0000256" key="11">
    <source>
        <dbReference type="ARBA" id="ARBA00022842"/>
    </source>
</evidence>
<comment type="cofactor">
    <cofactor evidence="1 19">
        <name>Mg(2+)</name>
        <dbReference type="ChEBI" id="CHEBI:18420"/>
    </cofactor>
</comment>
<dbReference type="EC" id="2.7.8.26" evidence="5 19"/>
<dbReference type="AlphaFoldDB" id="A0A8E2IA85"/>
<dbReference type="GO" id="GO:0051073">
    <property type="term" value="F:adenosylcobinamide-GDP ribazoletransferase activity"/>
    <property type="evidence" value="ECO:0007669"/>
    <property type="project" value="UniProtKB-UniRule"/>
</dbReference>
<reference evidence="20 21" key="1">
    <citation type="submission" date="2017-01" db="EMBL/GenBank/DDBJ databases">
        <title>Draft genome sequence of Bacillus oleronius.</title>
        <authorList>
            <person name="Allam M."/>
        </authorList>
    </citation>
    <scope>NUCLEOTIDE SEQUENCE [LARGE SCALE GENOMIC DNA]</scope>
    <source>
        <strain evidence="20 21">DSM 9356</strain>
    </source>
</reference>
<dbReference type="UniPathway" id="UPA00148">
    <property type="reaction ID" value="UER00238"/>
</dbReference>
<keyword evidence="8 19" id="KW-0169">Cobalamin biosynthesis</keyword>
<evidence type="ECO:0000256" key="3">
    <source>
        <dbReference type="ARBA" id="ARBA00004663"/>
    </source>
</evidence>
<evidence type="ECO:0000256" key="15">
    <source>
        <dbReference type="ARBA" id="ARBA00032605"/>
    </source>
</evidence>
<evidence type="ECO:0000256" key="10">
    <source>
        <dbReference type="ARBA" id="ARBA00022692"/>
    </source>
</evidence>
<dbReference type="PANTHER" id="PTHR34148:SF1">
    <property type="entry name" value="ADENOSYLCOBINAMIDE-GDP RIBAZOLETRANSFERASE"/>
    <property type="match status" value="1"/>
</dbReference>
<dbReference type="GO" id="GO:0005886">
    <property type="term" value="C:plasma membrane"/>
    <property type="evidence" value="ECO:0007669"/>
    <property type="project" value="UniProtKB-SubCell"/>
</dbReference>
<evidence type="ECO:0000313" key="20">
    <source>
        <dbReference type="EMBL" id="OOP67768.1"/>
    </source>
</evidence>
<comment type="caution">
    <text evidence="20">The sequence shown here is derived from an EMBL/GenBank/DDBJ whole genome shotgun (WGS) entry which is preliminary data.</text>
</comment>
<evidence type="ECO:0000256" key="18">
    <source>
        <dbReference type="ARBA" id="ARBA00049504"/>
    </source>
</evidence>
<evidence type="ECO:0000256" key="13">
    <source>
        <dbReference type="ARBA" id="ARBA00023136"/>
    </source>
</evidence>
<comment type="subcellular location">
    <subcellularLocation>
        <location evidence="2 19">Cell membrane</location>
        <topology evidence="2 19">Multi-pass membrane protein</topology>
    </subcellularLocation>
</comment>
<keyword evidence="11 19" id="KW-0460">Magnesium</keyword>
<organism evidence="20 21">
    <name type="scientific">Heyndrickxia oleronia</name>
    <dbReference type="NCBI Taxonomy" id="38875"/>
    <lineage>
        <taxon>Bacteria</taxon>
        <taxon>Bacillati</taxon>
        <taxon>Bacillota</taxon>
        <taxon>Bacilli</taxon>
        <taxon>Bacillales</taxon>
        <taxon>Bacillaceae</taxon>
        <taxon>Heyndrickxia</taxon>
    </lineage>
</organism>
<evidence type="ECO:0000256" key="8">
    <source>
        <dbReference type="ARBA" id="ARBA00022573"/>
    </source>
</evidence>
<keyword evidence="7 19" id="KW-1003">Cell membrane</keyword>
<evidence type="ECO:0000256" key="19">
    <source>
        <dbReference type="HAMAP-Rule" id="MF_00719"/>
    </source>
</evidence>
<protein>
    <recommendedName>
        <fullName evidence="6 19">Adenosylcobinamide-GDP ribazoletransferase</fullName>
        <ecNumber evidence="5 19">2.7.8.26</ecNumber>
    </recommendedName>
    <alternativeName>
        <fullName evidence="16 19">Cobalamin synthase</fullName>
    </alternativeName>
    <alternativeName>
        <fullName evidence="15 19">Cobalamin-5'-phosphate synthase</fullName>
    </alternativeName>
</protein>
<evidence type="ECO:0000256" key="6">
    <source>
        <dbReference type="ARBA" id="ARBA00015850"/>
    </source>
</evidence>
<feature type="transmembrane region" description="Helical" evidence="19">
    <location>
        <begin position="215"/>
        <end position="230"/>
    </location>
</feature>
<evidence type="ECO:0000256" key="16">
    <source>
        <dbReference type="ARBA" id="ARBA00032853"/>
    </source>
</evidence>
<evidence type="ECO:0000256" key="9">
    <source>
        <dbReference type="ARBA" id="ARBA00022679"/>
    </source>
</evidence>
<comment type="similarity">
    <text evidence="4 19">Belongs to the CobS family.</text>
</comment>
<feature type="transmembrane region" description="Helical" evidence="19">
    <location>
        <begin position="189"/>
        <end position="209"/>
    </location>
</feature>
<keyword evidence="10 19" id="KW-0812">Transmembrane</keyword>
<sequence>MKKIIDWCGPIKGMLINLQFFTIVPIPYELPMDKKHMTYAVKFFPLLGLLQGAIFVGALYLLTNYTPFSTLATAFILWLLTIIVTGGLHIDGWMDASDAFFSYQQIDKRLEIMKDPRTGAFGVISVIILLSGRFLFIYEIIDMLSTSSFIFILTLPFLSKSLMGYLLLNVPAAKQEGLGHFFQKSVPKNALFIYPFYILLYLVFVILFYHQVIEFVLILILITLLAGFFFKRKIIKWFSGITGDVLGASVEGVEWILWMSIWLLHYFATV</sequence>
<evidence type="ECO:0000256" key="2">
    <source>
        <dbReference type="ARBA" id="ARBA00004651"/>
    </source>
</evidence>
<dbReference type="Pfam" id="PF02654">
    <property type="entry name" value="CobS"/>
    <property type="match status" value="1"/>
</dbReference>
<proteinExistence type="inferred from homology"/>
<dbReference type="GO" id="GO:0009236">
    <property type="term" value="P:cobalamin biosynthetic process"/>
    <property type="evidence" value="ECO:0007669"/>
    <property type="project" value="UniProtKB-UniRule"/>
</dbReference>
<comment type="catalytic activity">
    <reaction evidence="18 19">
        <text>alpha-ribazole 5'-phosphate + adenosylcob(III)inamide-GDP = adenosylcob(III)alamin 5'-phosphate + GMP + H(+)</text>
        <dbReference type="Rhea" id="RHEA:23560"/>
        <dbReference type="ChEBI" id="CHEBI:15378"/>
        <dbReference type="ChEBI" id="CHEBI:57918"/>
        <dbReference type="ChEBI" id="CHEBI:58115"/>
        <dbReference type="ChEBI" id="CHEBI:60487"/>
        <dbReference type="ChEBI" id="CHEBI:60493"/>
        <dbReference type="EC" id="2.7.8.26"/>
    </reaction>
</comment>
<dbReference type="EMBL" id="MTLA01000165">
    <property type="protein sequence ID" value="OOP67768.1"/>
    <property type="molecule type" value="Genomic_DNA"/>
</dbReference>
<comment type="catalytic activity">
    <reaction evidence="17 19">
        <text>alpha-ribazole + adenosylcob(III)inamide-GDP = adenosylcob(III)alamin + GMP + H(+)</text>
        <dbReference type="Rhea" id="RHEA:16049"/>
        <dbReference type="ChEBI" id="CHEBI:10329"/>
        <dbReference type="ChEBI" id="CHEBI:15378"/>
        <dbReference type="ChEBI" id="CHEBI:18408"/>
        <dbReference type="ChEBI" id="CHEBI:58115"/>
        <dbReference type="ChEBI" id="CHEBI:60487"/>
        <dbReference type="EC" id="2.7.8.26"/>
    </reaction>
</comment>
<keyword evidence="12 19" id="KW-1133">Transmembrane helix</keyword>
<feature type="transmembrane region" description="Helical" evidence="19">
    <location>
        <begin position="68"/>
        <end position="90"/>
    </location>
</feature>